<organism evidence="1 2">
    <name type="scientific">Stieleria magnilauensis</name>
    <dbReference type="NCBI Taxonomy" id="2527963"/>
    <lineage>
        <taxon>Bacteria</taxon>
        <taxon>Pseudomonadati</taxon>
        <taxon>Planctomycetota</taxon>
        <taxon>Planctomycetia</taxon>
        <taxon>Pirellulales</taxon>
        <taxon>Pirellulaceae</taxon>
        <taxon>Stieleria</taxon>
    </lineage>
</organism>
<accession>A0ABX5XU87</accession>
<dbReference type="Proteomes" id="UP000318081">
    <property type="component" value="Chromosome"/>
</dbReference>
<name>A0ABX5XU87_9BACT</name>
<protein>
    <submittedName>
        <fullName evidence="1">Uncharacterized protein</fullName>
    </submittedName>
</protein>
<keyword evidence="2" id="KW-1185">Reference proteome</keyword>
<dbReference type="EMBL" id="CP036432">
    <property type="protein sequence ID" value="QDV85489.1"/>
    <property type="molecule type" value="Genomic_DNA"/>
</dbReference>
<proteinExistence type="predicted"/>
<reference evidence="1 2" key="1">
    <citation type="submission" date="2019-02" db="EMBL/GenBank/DDBJ databases">
        <title>Deep-cultivation of Planctomycetes and their phenomic and genomic characterization uncovers novel biology.</title>
        <authorList>
            <person name="Wiegand S."/>
            <person name="Jogler M."/>
            <person name="Boedeker C."/>
            <person name="Pinto D."/>
            <person name="Vollmers J."/>
            <person name="Rivas-Marin E."/>
            <person name="Kohn T."/>
            <person name="Peeters S.H."/>
            <person name="Heuer A."/>
            <person name="Rast P."/>
            <person name="Oberbeckmann S."/>
            <person name="Bunk B."/>
            <person name="Jeske O."/>
            <person name="Meyerdierks A."/>
            <person name="Storesund J.E."/>
            <person name="Kallscheuer N."/>
            <person name="Luecker S."/>
            <person name="Lage O.M."/>
            <person name="Pohl T."/>
            <person name="Merkel B.J."/>
            <person name="Hornburger P."/>
            <person name="Mueller R.-W."/>
            <person name="Bruemmer F."/>
            <person name="Labrenz M."/>
            <person name="Spormann A.M."/>
            <person name="Op den Camp H."/>
            <person name="Overmann J."/>
            <person name="Amann R."/>
            <person name="Jetten M.S.M."/>
            <person name="Mascher T."/>
            <person name="Medema M.H."/>
            <person name="Devos D.P."/>
            <person name="Kaster A.-K."/>
            <person name="Ovreas L."/>
            <person name="Rohde M."/>
            <person name="Galperin M.Y."/>
            <person name="Jogler C."/>
        </authorList>
    </citation>
    <scope>NUCLEOTIDE SEQUENCE [LARGE SCALE GENOMIC DNA]</scope>
    <source>
        <strain evidence="1 2">TBK1r</strain>
    </source>
</reference>
<sequence length="81" mass="9077">MTKNETETTLRTIFRNMDAHEAQEIREAYYKAVEGLRTLADALEIADTKAGEYAGGILLTEHFHAVEAIDAMHKSELGRVL</sequence>
<dbReference type="RefSeq" id="WP_145215201.1">
    <property type="nucleotide sequence ID" value="NZ_CP036432.1"/>
</dbReference>
<evidence type="ECO:0000313" key="2">
    <source>
        <dbReference type="Proteomes" id="UP000318081"/>
    </source>
</evidence>
<gene>
    <name evidence="1" type="ORF">TBK1r_45030</name>
</gene>
<evidence type="ECO:0000313" key="1">
    <source>
        <dbReference type="EMBL" id="QDV85489.1"/>
    </source>
</evidence>